<proteinExistence type="predicted"/>
<reference evidence="1" key="1">
    <citation type="submission" date="2021-10" db="EMBL/GenBank/DDBJ databases">
        <title>Psilocybe cubensis genome.</title>
        <authorList>
            <person name="Mckernan K.J."/>
            <person name="Crawford S."/>
            <person name="Trippe A."/>
            <person name="Kane L.T."/>
            <person name="Mclaughlin S."/>
        </authorList>
    </citation>
    <scope>NUCLEOTIDE SEQUENCE</scope>
    <source>
        <strain evidence="1">MGC-MH-2018</strain>
    </source>
</reference>
<comment type="caution">
    <text evidence="1">The sequence shown here is derived from an EMBL/GenBank/DDBJ whole genome shotgun (WGS) entry which is preliminary data.</text>
</comment>
<evidence type="ECO:0000313" key="2">
    <source>
        <dbReference type="Proteomes" id="UP000664032"/>
    </source>
</evidence>
<name>A0ACB8GMU5_PSICU</name>
<gene>
    <name evidence="1" type="ORF">JR316_0010690</name>
</gene>
<dbReference type="Proteomes" id="UP000664032">
    <property type="component" value="Unassembled WGS sequence"/>
</dbReference>
<evidence type="ECO:0000313" key="1">
    <source>
        <dbReference type="EMBL" id="KAH9476775.1"/>
    </source>
</evidence>
<sequence>MAHTVEIPEGLGYVGASLVSVVFLLIGQSQVVATYRKKAGIAYPQLYAEKAEAEKSQDAHLFNCAQRAAQQTLEQMPIVLILSAINGFKYPILTAGTITLWTVSRISFTRGYITGDPKKRGSALNYLGQLGLIGTFSSGLHYTTADFCFRPRGIINFYVSNVVVASSQLVKT</sequence>
<keyword evidence="2" id="KW-1185">Reference proteome</keyword>
<accession>A0ACB8GMU5</accession>
<organism evidence="1 2">
    <name type="scientific">Psilocybe cubensis</name>
    <name type="common">Psychedelic mushroom</name>
    <name type="synonym">Stropharia cubensis</name>
    <dbReference type="NCBI Taxonomy" id="181762"/>
    <lineage>
        <taxon>Eukaryota</taxon>
        <taxon>Fungi</taxon>
        <taxon>Dikarya</taxon>
        <taxon>Basidiomycota</taxon>
        <taxon>Agaricomycotina</taxon>
        <taxon>Agaricomycetes</taxon>
        <taxon>Agaricomycetidae</taxon>
        <taxon>Agaricales</taxon>
        <taxon>Agaricineae</taxon>
        <taxon>Strophariaceae</taxon>
        <taxon>Psilocybe</taxon>
    </lineage>
</organism>
<protein>
    <submittedName>
        <fullName evidence="1">Microsomal glutathione S-transferase 3</fullName>
    </submittedName>
</protein>
<dbReference type="EMBL" id="JAFIQS020000010">
    <property type="protein sequence ID" value="KAH9476775.1"/>
    <property type="molecule type" value="Genomic_DNA"/>
</dbReference>